<accession>A0A1I0H9L6</accession>
<organism evidence="4 5">
    <name type="scientific">Natronincola peptidivorans</name>
    <dbReference type="NCBI Taxonomy" id="426128"/>
    <lineage>
        <taxon>Bacteria</taxon>
        <taxon>Bacillati</taxon>
        <taxon>Bacillota</taxon>
        <taxon>Clostridia</taxon>
        <taxon>Peptostreptococcales</taxon>
        <taxon>Natronincolaceae</taxon>
        <taxon>Natronincola</taxon>
    </lineage>
</organism>
<dbReference type="AlphaFoldDB" id="A0A1I0H9L6"/>
<dbReference type="PRINTS" id="PR00455">
    <property type="entry name" value="HTHTETR"/>
</dbReference>
<feature type="domain" description="HTH tetR-type" evidence="3">
    <location>
        <begin position="14"/>
        <end position="74"/>
    </location>
</feature>
<evidence type="ECO:0000313" key="5">
    <source>
        <dbReference type="Proteomes" id="UP000199568"/>
    </source>
</evidence>
<dbReference type="Pfam" id="PF00440">
    <property type="entry name" value="TetR_N"/>
    <property type="match status" value="1"/>
</dbReference>
<feature type="DNA-binding region" description="H-T-H motif" evidence="2">
    <location>
        <begin position="37"/>
        <end position="56"/>
    </location>
</feature>
<dbReference type="Gene3D" id="1.10.357.10">
    <property type="entry name" value="Tetracycline Repressor, domain 2"/>
    <property type="match status" value="1"/>
</dbReference>
<dbReference type="Pfam" id="PF17929">
    <property type="entry name" value="TetR_C_34"/>
    <property type="match status" value="1"/>
</dbReference>
<dbReference type="PROSITE" id="PS50977">
    <property type="entry name" value="HTH_TETR_2"/>
    <property type="match status" value="1"/>
</dbReference>
<protein>
    <submittedName>
        <fullName evidence="4">Transcriptional regulator, TetR family</fullName>
    </submittedName>
</protein>
<dbReference type="InterPro" id="IPR001647">
    <property type="entry name" value="HTH_TetR"/>
</dbReference>
<keyword evidence="1 2" id="KW-0238">DNA-binding</keyword>
<reference evidence="4 5" key="1">
    <citation type="submission" date="2016-10" db="EMBL/GenBank/DDBJ databases">
        <authorList>
            <person name="de Groot N.N."/>
        </authorList>
    </citation>
    <scope>NUCLEOTIDE SEQUENCE [LARGE SCALE GENOMIC DNA]</scope>
    <source>
        <strain evidence="4 5">DSM 18979</strain>
    </source>
</reference>
<dbReference type="Proteomes" id="UP000199568">
    <property type="component" value="Unassembled WGS sequence"/>
</dbReference>
<dbReference type="InterPro" id="IPR041483">
    <property type="entry name" value="TetR_C_34"/>
</dbReference>
<dbReference type="OrthoDB" id="9808476at2"/>
<name>A0A1I0H9L6_9FIRM</name>
<dbReference type="STRING" id="426128.SAMN05660297_03528"/>
<evidence type="ECO:0000256" key="2">
    <source>
        <dbReference type="PROSITE-ProRule" id="PRU00335"/>
    </source>
</evidence>
<evidence type="ECO:0000313" key="4">
    <source>
        <dbReference type="EMBL" id="SET79535.1"/>
    </source>
</evidence>
<keyword evidence="5" id="KW-1185">Reference proteome</keyword>
<dbReference type="SUPFAM" id="SSF46689">
    <property type="entry name" value="Homeodomain-like"/>
    <property type="match status" value="1"/>
</dbReference>
<dbReference type="RefSeq" id="WP_090446929.1">
    <property type="nucleotide sequence ID" value="NZ_FOHU01000035.1"/>
</dbReference>
<dbReference type="GO" id="GO:0003677">
    <property type="term" value="F:DNA binding"/>
    <property type="evidence" value="ECO:0007669"/>
    <property type="project" value="UniProtKB-UniRule"/>
</dbReference>
<dbReference type="PANTHER" id="PTHR43479:SF11">
    <property type="entry name" value="ACREF_ENVCD OPERON REPRESSOR-RELATED"/>
    <property type="match status" value="1"/>
</dbReference>
<sequence>MAYIKRALSDVEKQQRQEDILNTAEKLFLDCDYKDITMSKIAKNTGLAKGTLFLYFQTKEDLFLSLTERYISHWSQEIQMKISNSISNRKSLSINEFVNLLMNSIDNIVLVKLFSILDDTLEQNIDFNRSVQFKTFLKNEMCQIGKLIETAMPIIHEGHGIMILSQLFICLIGSYKVSHPSPIVKQAIQEPGLEMFDRDFIKTMMDMATYHIHGYITMHQNK</sequence>
<dbReference type="InterPro" id="IPR050624">
    <property type="entry name" value="HTH-type_Tx_Regulator"/>
</dbReference>
<dbReference type="PANTHER" id="PTHR43479">
    <property type="entry name" value="ACREF/ENVCD OPERON REPRESSOR-RELATED"/>
    <property type="match status" value="1"/>
</dbReference>
<evidence type="ECO:0000256" key="1">
    <source>
        <dbReference type="ARBA" id="ARBA00023125"/>
    </source>
</evidence>
<dbReference type="EMBL" id="FOHU01000035">
    <property type="protein sequence ID" value="SET79535.1"/>
    <property type="molecule type" value="Genomic_DNA"/>
</dbReference>
<proteinExistence type="predicted"/>
<gene>
    <name evidence="4" type="ORF">SAMN05660297_03528</name>
</gene>
<evidence type="ECO:0000259" key="3">
    <source>
        <dbReference type="PROSITE" id="PS50977"/>
    </source>
</evidence>
<dbReference type="InterPro" id="IPR009057">
    <property type="entry name" value="Homeodomain-like_sf"/>
</dbReference>